<reference evidence="1" key="2">
    <citation type="journal article" date="2021" name="PeerJ">
        <title>Extensive microbial diversity within the chicken gut microbiome revealed by metagenomics and culture.</title>
        <authorList>
            <person name="Gilroy R."/>
            <person name="Ravi A."/>
            <person name="Getino M."/>
            <person name="Pursley I."/>
            <person name="Horton D.L."/>
            <person name="Alikhan N.F."/>
            <person name="Baker D."/>
            <person name="Gharbi K."/>
            <person name="Hall N."/>
            <person name="Watson M."/>
            <person name="Adriaenssens E.M."/>
            <person name="Foster-Nyarko E."/>
            <person name="Jarju S."/>
            <person name="Secka A."/>
            <person name="Antonio M."/>
            <person name="Oren A."/>
            <person name="Chaudhuri R.R."/>
            <person name="La Ragione R."/>
            <person name="Hildebrand F."/>
            <person name="Pallen M.J."/>
        </authorList>
    </citation>
    <scope>NUCLEOTIDE SEQUENCE</scope>
    <source>
        <strain evidence="1">3924</strain>
    </source>
</reference>
<protein>
    <submittedName>
        <fullName evidence="1">Uncharacterized protein</fullName>
    </submittedName>
</protein>
<evidence type="ECO:0000313" key="2">
    <source>
        <dbReference type="Proteomes" id="UP000712007"/>
    </source>
</evidence>
<accession>A0A940DKF9</accession>
<gene>
    <name evidence="1" type="ORF">IAC51_02845</name>
</gene>
<proteinExistence type="predicted"/>
<reference evidence="1" key="1">
    <citation type="submission" date="2020-10" db="EMBL/GenBank/DDBJ databases">
        <authorList>
            <person name="Gilroy R."/>
        </authorList>
    </citation>
    <scope>NUCLEOTIDE SEQUENCE</scope>
    <source>
        <strain evidence="1">3924</strain>
    </source>
</reference>
<name>A0A940DKF9_9BACT</name>
<evidence type="ECO:0000313" key="1">
    <source>
        <dbReference type="EMBL" id="MBO8439567.1"/>
    </source>
</evidence>
<organism evidence="1 2">
    <name type="scientific">Candidatus Aphodosoma intestinipullorum</name>
    <dbReference type="NCBI Taxonomy" id="2840674"/>
    <lineage>
        <taxon>Bacteria</taxon>
        <taxon>Pseudomonadati</taxon>
        <taxon>Bacteroidota</taxon>
        <taxon>Bacteroidia</taxon>
        <taxon>Bacteroidales</taxon>
        <taxon>Candidatus Aphodosoma</taxon>
    </lineage>
</organism>
<comment type="caution">
    <text evidence="1">The sequence shown here is derived from an EMBL/GenBank/DDBJ whole genome shotgun (WGS) entry which is preliminary data.</text>
</comment>
<dbReference type="EMBL" id="JADIMV010000050">
    <property type="protein sequence ID" value="MBO8439567.1"/>
    <property type="molecule type" value="Genomic_DNA"/>
</dbReference>
<sequence length="96" mass="11063">MELEAYDELQFYYHPDHLGSTSYVTNPDGEEVSTSRMCHSARWRTTRCATIGSAMSMALPIWTKYMQKVLNDSTLGYDPTQQFDIPEWFDPNAGCR</sequence>
<dbReference type="Proteomes" id="UP000712007">
    <property type="component" value="Unassembled WGS sequence"/>
</dbReference>
<dbReference type="AlphaFoldDB" id="A0A940DKF9"/>